<keyword evidence="7 10" id="KW-0862">Zinc</keyword>
<gene>
    <name evidence="12" type="ORF">KNV97_03105</name>
</gene>
<evidence type="ECO:0000259" key="11">
    <source>
        <dbReference type="PROSITE" id="PS51144"/>
    </source>
</evidence>
<evidence type="ECO:0000313" key="13">
    <source>
        <dbReference type="Proteomes" id="UP000694232"/>
    </source>
</evidence>
<dbReference type="PANTHER" id="PTHR18952:SF265">
    <property type="entry name" value="CARBONIC ANHYDRASE"/>
    <property type="match status" value="1"/>
</dbReference>
<dbReference type="GO" id="GO:0008270">
    <property type="term" value="F:zinc ion binding"/>
    <property type="evidence" value="ECO:0007669"/>
    <property type="project" value="UniProtKB-UniRule"/>
</dbReference>
<feature type="domain" description="Alpha-carbonic anhydrase" evidence="11">
    <location>
        <begin position="21"/>
        <end position="238"/>
    </location>
</feature>
<dbReference type="SMART" id="SM01057">
    <property type="entry name" value="Carb_anhydrase"/>
    <property type="match status" value="1"/>
</dbReference>
<evidence type="ECO:0000256" key="9">
    <source>
        <dbReference type="ARBA" id="ARBA00048348"/>
    </source>
</evidence>
<dbReference type="EC" id="4.2.1.1" evidence="4 10"/>
<comment type="catalytic activity">
    <reaction evidence="9 10">
        <text>hydrogencarbonate + H(+) = CO2 + H2O</text>
        <dbReference type="Rhea" id="RHEA:10748"/>
        <dbReference type="ChEBI" id="CHEBI:15377"/>
        <dbReference type="ChEBI" id="CHEBI:15378"/>
        <dbReference type="ChEBI" id="CHEBI:16526"/>
        <dbReference type="ChEBI" id="CHEBI:17544"/>
        <dbReference type="EC" id="4.2.1.1"/>
    </reaction>
</comment>
<dbReference type="InterPro" id="IPR001148">
    <property type="entry name" value="CA_dom"/>
</dbReference>
<dbReference type="PROSITE" id="PS00162">
    <property type="entry name" value="ALPHA_CA_1"/>
    <property type="match status" value="1"/>
</dbReference>
<feature type="signal peptide" evidence="10">
    <location>
        <begin position="1"/>
        <end position="20"/>
    </location>
</feature>
<sequence length="238" mass="25903">MNKLLLAMSVCAFYSAGAAASEWGYEGSHGPAHWGGVSQTCAKGQNQSPVDIEGALPANLSALNVSYQGQVTALTNNGHTLQATVEGNNQLQVDGKTFTLKQFHFHTPSENLIKAYQYPLEAHFVNADEQGSLAVVAVMFDMGSENPALKQLTESLPDKGHTVDLAHPFAVDTLLPETNHYYRFNGSLTTPPCSEGVRWFVMQQPKALSEQQRAVLTGMMGKNNRPIQPRNARIFVSN</sequence>
<evidence type="ECO:0000256" key="8">
    <source>
        <dbReference type="ARBA" id="ARBA00023239"/>
    </source>
</evidence>
<accession>A0A975YLA2</accession>
<dbReference type="AlphaFoldDB" id="A0A975YLA2"/>
<dbReference type="Proteomes" id="UP000694232">
    <property type="component" value="Chromosome 2"/>
</dbReference>
<evidence type="ECO:0000256" key="6">
    <source>
        <dbReference type="ARBA" id="ARBA00022723"/>
    </source>
</evidence>
<dbReference type="RefSeq" id="WP_218561499.1">
    <property type="nucleotide sequence ID" value="NZ_CP076642.1"/>
</dbReference>
<evidence type="ECO:0000256" key="7">
    <source>
        <dbReference type="ARBA" id="ARBA00022833"/>
    </source>
</evidence>
<evidence type="ECO:0000256" key="5">
    <source>
        <dbReference type="ARBA" id="ARBA00014628"/>
    </source>
</evidence>
<evidence type="ECO:0000256" key="4">
    <source>
        <dbReference type="ARBA" id="ARBA00012925"/>
    </source>
</evidence>
<dbReference type="CDD" id="cd03124">
    <property type="entry name" value="alpha_CA_prokaryotic_like"/>
    <property type="match status" value="1"/>
</dbReference>
<protein>
    <recommendedName>
        <fullName evidence="5 10">Carbonic anhydrase</fullName>
        <ecNumber evidence="4 10">4.2.1.1</ecNumber>
    </recommendedName>
</protein>
<dbReference type="PROSITE" id="PS51144">
    <property type="entry name" value="ALPHA_CA_2"/>
    <property type="match status" value="1"/>
</dbReference>
<dbReference type="KEGG" id="vos:KNV97_03105"/>
<dbReference type="InterPro" id="IPR041891">
    <property type="entry name" value="Alpha_CA_prokaryot-like"/>
</dbReference>
<dbReference type="PANTHER" id="PTHR18952">
    <property type="entry name" value="CARBONIC ANHYDRASE"/>
    <property type="match status" value="1"/>
</dbReference>
<reference evidence="12" key="1">
    <citation type="submission" date="2021-06" db="EMBL/GenBank/DDBJ databases">
        <title>Vibrio nov. sp., novel gut bacterium isolated from Yellow Sea oyster.</title>
        <authorList>
            <person name="Muhammad N."/>
            <person name="Nguyen T.H."/>
            <person name="Lee Y.-J."/>
            <person name="Ko J."/>
            <person name="Kim S.-G."/>
        </authorList>
    </citation>
    <scope>NUCLEOTIDE SEQUENCE</scope>
    <source>
        <strain evidence="12">OG9-811</strain>
    </source>
</reference>
<keyword evidence="6 10" id="KW-0479">Metal-binding</keyword>
<comment type="similarity">
    <text evidence="3 10">Belongs to the alpha-carbonic anhydrase family.</text>
</comment>
<name>A0A975YLA2_9VIBR</name>
<evidence type="ECO:0000256" key="10">
    <source>
        <dbReference type="RuleBase" id="RU367011"/>
    </source>
</evidence>
<keyword evidence="8 10" id="KW-0456">Lyase</keyword>
<organism evidence="12 13">
    <name type="scientific">Vibrio ostreae</name>
    <dbReference type="NCBI Taxonomy" id="2841925"/>
    <lineage>
        <taxon>Bacteria</taxon>
        <taxon>Pseudomonadati</taxon>
        <taxon>Pseudomonadota</taxon>
        <taxon>Gammaproteobacteria</taxon>
        <taxon>Vibrionales</taxon>
        <taxon>Vibrionaceae</taxon>
        <taxon>Vibrio</taxon>
    </lineage>
</organism>
<evidence type="ECO:0000313" key="12">
    <source>
        <dbReference type="EMBL" id="QXO15437.1"/>
    </source>
</evidence>
<dbReference type="Pfam" id="PF00194">
    <property type="entry name" value="Carb_anhydrase"/>
    <property type="match status" value="1"/>
</dbReference>
<keyword evidence="10" id="KW-0732">Signal</keyword>
<comment type="function">
    <text evidence="2 10">Reversible hydration of carbon dioxide.</text>
</comment>
<evidence type="ECO:0000256" key="2">
    <source>
        <dbReference type="ARBA" id="ARBA00002904"/>
    </source>
</evidence>
<dbReference type="InterPro" id="IPR023561">
    <property type="entry name" value="Carbonic_anhydrase_a-class"/>
</dbReference>
<evidence type="ECO:0000256" key="1">
    <source>
        <dbReference type="ARBA" id="ARBA00001947"/>
    </source>
</evidence>
<keyword evidence="13" id="KW-1185">Reference proteome</keyword>
<dbReference type="GO" id="GO:0004089">
    <property type="term" value="F:carbonate dehydratase activity"/>
    <property type="evidence" value="ECO:0007669"/>
    <property type="project" value="UniProtKB-UniRule"/>
</dbReference>
<dbReference type="InterPro" id="IPR018338">
    <property type="entry name" value="Carbonic_anhydrase_a-class_CS"/>
</dbReference>
<evidence type="ECO:0000256" key="3">
    <source>
        <dbReference type="ARBA" id="ARBA00010718"/>
    </source>
</evidence>
<proteinExistence type="inferred from homology"/>
<comment type="cofactor">
    <cofactor evidence="1 10">
        <name>Zn(2+)</name>
        <dbReference type="ChEBI" id="CHEBI:29105"/>
    </cofactor>
</comment>
<dbReference type="EMBL" id="CP076642">
    <property type="protein sequence ID" value="QXO15437.1"/>
    <property type="molecule type" value="Genomic_DNA"/>
</dbReference>
<feature type="chain" id="PRO_5038167661" description="Carbonic anhydrase" evidence="10">
    <location>
        <begin position="21"/>
        <end position="238"/>
    </location>
</feature>